<dbReference type="EMBL" id="CAWYQH010000152">
    <property type="protein sequence ID" value="CAK8696272.1"/>
    <property type="molecule type" value="Genomic_DNA"/>
</dbReference>
<feature type="transmembrane region" description="Helical" evidence="6">
    <location>
        <begin position="234"/>
        <end position="254"/>
    </location>
</feature>
<dbReference type="InterPro" id="IPR036259">
    <property type="entry name" value="MFS_trans_sf"/>
</dbReference>
<evidence type="ECO:0000256" key="3">
    <source>
        <dbReference type="ARBA" id="ARBA00022989"/>
    </source>
</evidence>
<evidence type="ECO:0000256" key="2">
    <source>
        <dbReference type="ARBA" id="ARBA00022692"/>
    </source>
</evidence>
<feature type="region of interest" description="Disordered" evidence="5">
    <location>
        <begin position="1"/>
        <end position="25"/>
    </location>
</feature>
<dbReference type="SUPFAM" id="SSF103473">
    <property type="entry name" value="MFS general substrate transporter"/>
    <property type="match status" value="1"/>
</dbReference>
<feature type="transmembrane region" description="Helical" evidence="6">
    <location>
        <begin position="383"/>
        <end position="402"/>
    </location>
</feature>
<dbReference type="PROSITE" id="PS50850">
    <property type="entry name" value="MFS"/>
    <property type="match status" value="1"/>
</dbReference>
<name>A0ABP0GXA4_CLALP</name>
<gene>
    <name evidence="8" type="ORF">CVLEPA_LOCUS29442</name>
</gene>
<dbReference type="Proteomes" id="UP001642483">
    <property type="component" value="Unassembled WGS sequence"/>
</dbReference>
<protein>
    <recommendedName>
        <fullName evidence="7">Major facilitator superfamily (MFS) profile domain-containing protein</fullName>
    </recommendedName>
</protein>
<feature type="domain" description="Major facilitator superfamily (MFS) profile" evidence="7">
    <location>
        <begin position="68"/>
        <end position="473"/>
    </location>
</feature>
<dbReference type="InterPro" id="IPR049680">
    <property type="entry name" value="FLVCR1-2_SLC49-like"/>
</dbReference>
<keyword evidence="2 6" id="KW-0812">Transmembrane</keyword>
<organism evidence="8 9">
    <name type="scientific">Clavelina lepadiformis</name>
    <name type="common">Light-bulb sea squirt</name>
    <name type="synonym">Ascidia lepadiformis</name>
    <dbReference type="NCBI Taxonomy" id="159417"/>
    <lineage>
        <taxon>Eukaryota</taxon>
        <taxon>Metazoa</taxon>
        <taxon>Chordata</taxon>
        <taxon>Tunicata</taxon>
        <taxon>Ascidiacea</taxon>
        <taxon>Aplousobranchia</taxon>
        <taxon>Clavelinidae</taxon>
        <taxon>Clavelina</taxon>
    </lineage>
</organism>
<evidence type="ECO:0000256" key="5">
    <source>
        <dbReference type="SAM" id="MobiDB-lite"/>
    </source>
</evidence>
<feature type="transmembrane region" description="Helical" evidence="6">
    <location>
        <begin position="66"/>
        <end position="89"/>
    </location>
</feature>
<feature type="compositionally biased region" description="Basic and acidic residues" evidence="5">
    <location>
        <begin position="43"/>
        <end position="54"/>
    </location>
</feature>
<keyword evidence="4 6" id="KW-0472">Membrane</keyword>
<evidence type="ECO:0000256" key="1">
    <source>
        <dbReference type="ARBA" id="ARBA00004141"/>
    </source>
</evidence>
<sequence length="491" mass="53589">MSNVENCDQYSTSSSNGACKNAGETTPLLLSHGSISNKAKSAPTEKKDEDGTEESERRIQLFKRRWAMLALCCSFAYINGIQNLQYAALPTSALDYYQVSAQVFDVLTLLYYLAFAVFAIPCVWFVQRTGLRPTVLCCSLLCFTGSVLAIAAAADQKLFALAGIAQAVNGVAQVFIMSLATKLAATWFGPSEVSTATSILVFFYQAGSGLALVIPPILIPESKVMGLVRERMLIFFGIIGSVTFVIVILVLIFFENNPPLPPSGSQFESSTREPISYKECLKSMLKNRHFSVLVISFGLNYGAFNALETLITPQISKNFSELTDKTIGQIAATMVLVGTPGPLVFGIWLDKRKSYLETSSFAYLMCTFGCALYTAAVESNWTWSLWVTLGGLGFFLSAYMSVGMEIAAELTYPAPESTASGLIYSSGAVFALIEIAVMRFIMDRSSILNSNAFVTIMTLLGFILTLSIRGEMKRMQSNQNFPTDDPNTEDN</sequence>
<evidence type="ECO:0000256" key="4">
    <source>
        <dbReference type="ARBA" id="ARBA00023136"/>
    </source>
</evidence>
<keyword evidence="9" id="KW-1185">Reference proteome</keyword>
<dbReference type="PANTHER" id="PTHR10924">
    <property type="entry name" value="MAJOR FACILITATOR SUPERFAMILY PROTEIN-RELATED"/>
    <property type="match status" value="1"/>
</dbReference>
<evidence type="ECO:0000313" key="8">
    <source>
        <dbReference type="EMBL" id="CAK8696272.1"/>
    </source>
</evidence>
<evidence type="ECO:0000313" key="9">
    <source>
        <dbReference type="Proteomes" id="UP001642483"/>
    </source>
</evidence>
<feature type="transmembrane region" description="Helical" evidence="6">
    <location>
        <begin position="327"/>
        <end position="349"/>
    </location>
</feature>
<feature type="transmembrane region" description="Helical" evidence="6">
    <location>
        <begin position="447"/>
        <end position="468"/>
    </location>
</feature>
<feature type="transmembrane region" description="Helical" evidence="6">
    <location>
        <begin position="159"/>
        <end position="181"/>
    </location>
</feature>
<evidence type="ECO:0000259" key="7">
    <source>
        <dbReference type="PROSITE" id="PS50850"/>
    </source>
</evidence>
<keyword evidence="3 6" id="KW-1133">Transmembrane helix</keyword>
<evidence type="ECO:0000256" key="6">
    <source>
        <dbReference type="SAM" id="Phobius"/>
    </source>
</evidence>
<feature type="region of interest" description="Disordered" evidence="5">
    <location>
        <begin position="35"/>
        <end position="54"/>
    </location>
</feature>
<feature type="transmembrane region" description="Helical" evidence="6">
    <location>
        <begin position="422"/>
        <end position="441"/>
    </location>
</feature>
<accession>A0ABP0GXA4</accession>
<reference evidence="8 9" key="1">
    <citation type="submission" date="2024-02" db="EMBL/GenBank/DDBJ databases">
        <authorList>
            <person name="Daric V."/>
            <person name="Darras S."/>
        </authorList>
    </citation>
    <scope>NUCLEOTIDE SEQUENCE [LARGE SCALE GENOMIC DNA]</scope>
</reference>
<dbReference type="InterPro" id="IPR020846">
    <property type="entry name" value="MFS_dom"/>
</dbReference>
<dbReference type="Pfam" id="PF07690">
    <property type="entry name" value="MFS_1"/>
    <property type="match status" value="1"/>
</dbReference>
<dbReference type="Gene3D" id="1.20.1250.20">
    <property type="entry name" value="MFS general substrate transporter like domains"/>
    <property type="match status" value="2"/>
</dbReference>
<feature type="transmembrane region" description="Helical" evidence="6">
    <location>
        <begin position="133"/>
        <end position="153"/>
    </location>
</feature>
<proteinExistence type="predicted"/>
<feature type="transmembrane region" description="Helical" evidence="6">
    <location>
        <begin position="290"/>
        <end position="307"/>
    </location>
</feature>
<feature type="transmembrane region" description="Helical" evidence="6">
    <location>
        <begin position="361"/>
        <end position="377"/>
    </location>
</feature>
<comment type="subcellular location">
    <subcellularLocation>
        <location evidence="1">Membrane</location>
        <topology evidence="1">Multi-pass membrane protein</topology>
    </subcellularLocation>
</comment>
<dbReference type="PANTHER" id="PTHR10924:SF4">
    <property type="entry name" value="GH15861P"/>
    <property type="match status" value="1"/>
</dbReference>
<feature type="compositionally biased region" description="Polar residues" evidence="5">
    <location>
        <begin position="1"/>
        <end position="18"/>
    </location>
</feature>
<comment type="caution">
    <text evidence="8">The sequence shown here is derived from an EMBL/GenBank/DDBJ whole genome shotgun (WGS) entry which is preliminary data.</text>
</comment>
<feature type="transmembrane region" description="Helical" evidence="6">
    <location>
        <begin position="193"/>
        <end position="214"/>
    </location>
</feature>
<feature type="transmembrane region" description="Helical" evidence="6">
    <location>
        <begin position="109"/>
        <end position="126"/>
    </location>
</feature>
<dbReference type="InterPro" id="IPR011701">
    <property type="entry name" value="MFS"/>
</dbReference>